<dbReference type="EMBL" id="FNQS01000001">
    <property type="protein sequence ID" value="SDZ81815.1"/>
    <property type="molecule type" value="Genomic_DNA"/>
</dbReference>
<evidence type="ECO:0000256" key="1">
    <source>
        <dbReference type="SAM" id="SignalP"/>
    </source>
</evidence>
<feature type="signal peptide" evidence="1">
    <location>
        <begin position="1"/>
        <end position="21"/>
    </location>
</feature>
<sequence>MKKLMTACLGSLLLASAGAQAIGISAEAGNDYVGAAASIGLPFPGLSANAGWGHDNDNNNDAYSLGVDYGFSLGRAAVNAGVKGVYLQPDHGDDGYGLAVGGGVQFPLTSSFSLFGEGYYSPDAFTSHLDRYVEAKGGVRWQPLRPLSVDVGYRYITMGSSNDDRRIADGFYLGAGLSF</sequence>
<dbReference type="RefSeq" id="WP_026742812.1">
    <property type="nucleotide sequence ID" value="NZ_FNQS01000001.1"/>
</dbReference>
<dbReference type="Pfam" id="PF07437">
    <property type="entry name" value="YfaZ"/>
    <property type="match status" value="1"/>
</dbReference>
<dbReference type="eggNOG" id="ENOG5030AVP">
    <property type="taxonomic scope" value="Bacteria"/>
</dbReference>
<feature type="chain" id="PRO_5010528453" evidence="1">
    <location>
        <begin position="22"/>
        <end position="179"/>
    </location>
</feature>
<name>A0A1H3W3X9_9GAMM</name>
<accession>A0A1H3W3X9</accession>
<proteinExistence type="predicted"/>
<dbReference type="Proteomes" id="UP000187280">
    <property type="component" value="Unassembled WGS sequence"/>
</dbReference>
<evidence type="ECO:0000313" key="3">
    <source>
        <dbReference type="Proteomes" id="UP000187280"/>
    </source>
</evidence>
<keyword evidence="3" id="KW-1185">Reference proteome</keyword>
<dbReference type="SUPFAM" id="SSF56925">
    <property type="entry name" value="OMPA-like"/>
    <property type="match status" value="1"/>
</dbReference>
<protein>
    <submittedName>
        <fullName evidence="2">YfaZ</fullName>
    </submittedName>
</protein>
<dbReference type="InterPro" id="IPR009998">
    <property type="entry name" value="YfaZ"/>
</dbReference>
<reference evidence="2 3" key="1">
    <citation type="submission" date="2016-10" db="EMBL/GenBank/DDBJ databases">
        <authorList>
            <person name="de Groot N.N."/>
        </authorList>
    </citation>
    <scope>NUCLEOTIDE SEQUENCE [LARGE SCALE GENOMIC DNA]</scope>
    <source>
        <strain evidence="2 3">ATCC 29281</strain>
    </source>
</reference>
<dbReference type="STRING" id="71657.SAMN02982996_00327"/>
<dbReference type="GeneID" id="97763270"/>
<dbReference type="InterPro" id="IPR011250">
    <property type="entry name" value="OMP/PagP_B-barrel"/>
</dbReference>
<evidence type="ECO:0000313" key="2">
    <source>
        <dbReference type="EMBL" id="SDZ81815.1"/>
    </source>
</evidence>
<organism evidence="2 3">
    <name type="scientific">Lonsdalea quercina</name>
    <dbReference type="NCBI Taxonomy" id="71657"/>
    <lineage>
        <taxon>Bacteria</taxon>
        <taxon>Pseudomonadati</taxon>
        <taxon>Pseudomonadota</taxon>
        <taxon>Gammaproteobacteria</taxon>
        <taxon>Enterobacterales</taxon>
        <taxon>Pectobacteriaceae</taxon>
        <taxon>Lonsdalea</taxon>
    </lineage>
</organism>
<gene>
    <name evidence="2" type="ORF">SAMN02982996_00327</name>
</gene>
<keyword evidence="1" id="KW-0732">Signal</keyword>
<dbReference type="AlphaFoldDB" id="A0A1H3W3X9"/>